<evidence type="ECO:0000313" key="1">
    <source>
        <dbReference type="Proteomes" id="UP000095283"/>
    </source>
</evidence>
<evidence type="ECO:0000313" key="2">
    <source>
        <dbReference type="WBParaSite" id="Hba_10683"/>
    </source>
</evidence>
<proteinExistence type="predicted"/>
<reference evidence="2" key="1">
    <citation type="submission" date="2016-11" db="UniProtKB">
        <authorList>
            <consortium name="WormBaseParasite"/>
        </authorList>
    </citation>
    <scope>IDENTIFICATION</scope>
</reference>
<dbReference type="Proteomes" id="UP000095283">
    <property type="component" value="Unplaced"/>
</dbReference>
<name>A0A1I7WZS1_HETBA</name>
<accession>A0A1I7WZS1</accession>
<organism evidence="1 2">
    <name type="scientific">Heterorhabditis bacteriophora</name>
    <name type="common">Entomopathogenic nematode worm</name>
    <dbReference type="NCBI Taxonomy" id="37862"/>
    <lineage>
        <taxon>Eukaryota</taxon>
        <taxon>Metazoa</taxon>
        <taxon>Ecdysozoa</taxon>
        <taxon>Nematoda</taxon>
        <taxon>Chromadorea</taxon>
        <taxon>Rhabditida</taxon>
        <taxon>Rhabditina</taxon>
        <taxon>Rhabditomorpha</taxon>
        <taxon>Strongyloidea</taxon>
        <taxon>Heterorhabditidae</taxon>
        <taxon>Heterorhabditis</taxon>
    </lineage>
</organism>
<dbReference type="WBParaSite" id="Hba_10683">
    <property type="protein sequence ID" value="Hba_10683"/>
    <property type="gene ID" value="Hba_10683"/>
</dbReference>
<sequence>MNPPHPMLHIPLNYSLFITVDYMTQNAILNPSRMESSADVDMLFSIVDELVFYGN</sequence>
<protein>
    <submittedName>
        <fullName evidence="2">Uncharacterized protein</fullName>
    </submittedName>
</protein>
<keyword evidence="1" id="KW-1185">Reference proteome</keyword>
<dbReference type="AlphaFoldDB" id="A0A1I7WZS1"/>